<dbReference type="AlphaFoldDB" id="A0A833SCF8"/>
<feature type="transmembrane region" description="Helical" evidence="1">
    <location>
        <begin position="99"/>
        <end position="117"/>
    </location>
</feature>
<evidence type="ECO:0000256" key="1">
    <source>
        <dbReference type="SAM" id="Phobius"/>
    </source>
</evidence>
<reference evidence="2" key="1">
    <citation type="submission" date="2019-11" db="EMBL/GenBank/DDBJ databases">
        <title>The nuclear and mitochondrial genomes of Frieseomelitta varia - a highly eusocial stingless bee (Meliponini) with a permanently sterile worker caste.</title>
        <authorList>
            <person name="Freitas F.C.P."/>
            <person name="Lourenco A.P."/>
            <person name="Nunes F.M.F."/>
            <person name="Paschoal A.R."/>
            <person name="Abreu F.C.P."/>
            <person name="Barbin F.O."/>
            <person name="Bataglia L."/>
            <person name="Cardoso-Junior C.A.M."/>
            <person name="Cervoni M.S."/>
            <person name="Silva S.R."/>
            <person name="Dalarmi F."/>
            <person name="Del Lama M.A."/>
            <person name="Depintor T.S."/>
            <person name="Ferreira K.M."/>
            <person name="Goria P.S."/>
            <person name="Jaskot M.C."/>
            <person name="Lago D.C."/>
            <person name="Luna-Lucena D."/>
            <person name="Moda L.M."/>
            <person name="Nascimento L."/>
            <person name="Pedrino M."/>
            <person name="Rabico F.O."/>
            <person name="Sanches F.C."/>
            <person name="Santos D.E."/>
            <person name="Santos C.G."/>
            <person name="Vieira J."/>
            <person name="Lopes T.F."/>
            <person name="Barchuk A.R."/>
            <person name="Hartfelder K."/>
            <person name="Simoes Z.L.P."/>
            <person name="Bitondi M.M.G."/>
            <person name="Pinheiro D.G."/>
        </authorList>
    </citation>
    <scope>NUCLEOTIDE SEQUENCE</scope>
    <source>
        <strain evidence="2">USP_RPSP 00005682</strain>
        <tissue evidence="2">Whole individual</tissue>
    </source>
</reference>
<keyword evidence="3" id="KW-1185">Reference proteome</keyword>
<keyword evidence="1" id="KW-0472">Membrane</keyword>
<protein>
    <submittedName>
        <fullName evidence="2">Uncharacterized protein</fullName>
    </submittedName>
</protein>
<keyword evidence="1" id="KW-1133">Transmembrane helix</keyword>
<proteinExistence type="predicted"/>
<sequence>MKQQLITHDAATTSPCVEDESHFSLQFWSLNILNIPLVGFELNTTFTDYEMLGFLKSLSLRIRKKDQTADFKMYRRDFSLQDPSAKTQDKRQAIMQSKVLCLLFVTLVASSVTAGIVNPNNVGKAVGKAVEKVVKGDQNQTGTVSRISIPSVASQDLDVARAVEAAEKLLGTLLGGVGNLVEVLTNLVTAALKGVQPLADIINIITQILKAFSEVAAGNPLDVGVRILQNGLQLANNVLGATINMI</sequence>
<accession>A0A833SCF8</accession>
<gene>
    <name evidence="2" type="ORF">E2986_11152</name>
</gene>
<comment type="caution">
    <text evidence="2">The sequence shown here is derived from an EMBL/GenBank/DDBJ whole genome shotgun (WGS) entry which is preliminary data.</text>
</comment>
<evidence type="ECO:0000313" key="2">
    <source>
        <dbReference type="EMBL" id="KAF3429665.1"/>
    </source>
</evidence>
<evidence type="ECO:0000313" key="3">
    <source>
        <dbReference type="Proteomes" id="UP000655588"/>
    </source>
</evidence>
<dbReference type="EMBL" id="WNWW01000148">
    <property type="protein sequence ID" value="KAF3429665.1"/>
    <property type="molecule type" value="Genomic_DNA"/>
</dbReference>
<name>A0A833SCF8_9HYME</name>
<dbReference type="Proteomes" id="UP000655588">
    <property type="component" value="Unassembled WGS sequence"/>
</dbReference>
<keyword evidence="1" id="KW-0812">Transmembrane</keyword>
<organism evidence="2 3">
    <name type="scientific">Frieseomelitta varia</name>
    <dbReference type="NCBI Taxonomy" id="561572"/>
    <lineage>
        <taxon>Eukaryota</taxon>
        <taxon>Metazoa</taxon>
        <taxon>Ecdysozoa</taxon>
        <taxon>Arthropoda</taxon>
        <taxon>Hexapoda</taxon>
        <taxon>Insecta</taxon>
        <taxon>Pterygota</taxon>
        <taxon>Neoptera</taxon>
        <taxon>Endopterygota</taxon>
        <taxon>Hymenoptera</taxon>
        <taxon>Apocrita</taxon>
        <taxon>Aculeata</taxon>
        <taxon>Apoidea</taxon>
        <taxon>Anthophila</taxon>
        <taxon>Apidae</taxon>
        <taxon>Frieseomelitta</taxon>
    </lineage>
</organism>